<dbReference type="EMBL" id="WKPI01000005">
    <property type="protein sequence ID" value="MSC32453.1"/>
    <property type="molecule type" value="Genomic_DNA"/>
</dbReference>
<keyword evidence="7" id="KW-1185">Reference proteome</keyword>
<dbReference type="InterPro" id="IPR000917">
    <property type="entry name" value="Sulfatase_N"/>
</dbReference>
<dbReference type="GO" id="GO:0004423">
    <property type="term" value="F:iduronate-2-sulfatase activity"/>
    <property type="evidence" value="ECO:0007669"/>
    <property type="project" value="TreeGrafter"/>
</dbReference>
<reference evidence="6 7" key="1">
    <citation type="journal article" date="2019" name="Nat. Med.">
        <title>A library of human gut bacterial isolates paired with longitudinal multiomics data enables mechanistic microbiome research.</title>
        <authorList>
            <person name="Poyet M."/>
            <person name="Groussin M."/>
            <person name="Gibbons S.M."/>
            <person name="Avila-Pacheco J."/>
            <person name="Jiang X."/>
            <person name="Kearney S.M."/>
            <person name="Perrotta A.R."/>
            <person name="Berdy B."/>
            <person name="Zhao S."/>
            <person name="Lieberman T.D."/>
            <person name="Swanson P.K."/>
            <person name="Smith M."/>
            <person name="Roesemann S."/>
            <person name="Alexander J.E."/>
            <person name="Rich S.A."/>
            <person name="Livny J."/>
            <person name="Vlamakis H."/>
            <person name="Clish C."/>
            <person name="Bullock K."/>
            <person name="Deik A."/>
            <person name="Scott J."/>
            <person name="Pierce K.A."/>
            <person name="Xavier R.J."/>
            <person name="Alm E.J."/>
        </authorList>
    </citation>
    <scope>NUCLEOTIDE SEQUENCE [LARGE SCALE GENOMIC DNA]</scope>
    <source>
        <strain evidence="4 6">BIOML-A4</strain>
        <strain evidence="5 7">BIOML-A5</strain>
    </source>
</reference>
<dbReference type="Pfam" id="PF00884">
    <property type="entry name" value="Sulfatase"/>
    <property type="match status" value="1"/>
</dbReference>
<protein>
    <submittedName>
        <fullName evidence="4">Sulfatase-like hydrolase/transferase</fullName>
    </submittedName>
</protein>
<organism evidence="4 6">
    <name type="scientific">Holdemania massiliensis</name>
    <dbReference type="NCBI Taxonomy" id="1468449"/>
    <lineage>
        <taxon>Bacteria</taxon>
        <taxon>Bacillati</taxon>
        <taxon>Bacillota</taxon>
        <taxon>Erysipelotrichia</taxon>
        <taxon>Erysipelotrichales</taxon>
        <taxon>Erysipelotrichaceae</taxon>
        <taxon>Holdemania</taxon>
    </lineage>
</organism>
<accession>A0A6N7S6G1</accession>
<dbReference type="Proteomes" id="UP000480929">
    <property type="component" value="Unassembled WGS sequence"/>
</dbReference>
<name>A0A6N7S6G1_9FIRM</name>
<dbReference type="PANTHER" id="PTHR45953:SF1">
    <property type="entry name" value="IDURONATE 2-SULFATASE"/>
    <property type="match status" value="1"/>
</dbReference>
<keyword evidence="1" id="KW-0479">Metal-binding</keyword>
<evidence type="ECO:0000313" key="5">
    <source>
        <dbReference type="EMBL" id="MSC32453.1"/>
    </source>
</evidence>
<dbReference type="InterPro" id="IPR017850">
    <property type="entry name" value="Alkaline_phosphatase_core_sf"/>
</dbReference>
<dbReference type="OrthoDB" id="9762324at2"/>
<evidence type="ECO:0000313" key="6">
    <source>
        <dbReference type="Proteomes" id="UP000433575"/>
    </source>
</evidence>
<dbReference type="AlphaFoldDB" id="A0A6N7S6G1"/>
<evidence type="ECO:0000256" key="2">
    <source>
        <dbReference type="ARBA" id="ARBA00022801"/>
    </source>
</evidence>
<dbReference type="PANTHER" id="PTHR45953">
    <property type="entry name" value="IDURONATE 2-SULFATASE"/>
    <property type="match status" value="1"/>
</dbReference>
<proteinExistence type="predicted"/>
<dbReference type="Proteomes" id="UP000433575">
    <property type="component" value="Unassembled WGS sequence"/>
</dbReference>
<dbReference type="GO" id="GO:0005737">
    <property type="term" value="C:cytoplasm"/>
    <property type="evidence" value="ECO:0007669"/>
    <property type="project" value="TreeGrafter"/>
</dbReference>
<sequence>MGKEFMEKRKNILLFIADQLRADSLGCMGNTEAATPNYDALSEEGILFENAFCQSPICVPSRCSFNTGWYPHTNGHRTIHYFLEKEDPSMMKSLKKNGYHVYLMGKSHYFDRQDEAEMAATCDLEYIGCEMSTNAIHRIGQSVSKEEISANPYYYSFYFGEMSKEAAAKTQDDLVIERTLAMIQNHELKEPFCLYVSLNLPHPPYEVEEPWFSMINRTSIKIQTQPIEHLKDKPSILYRIRENQNLTKLTEKDFQEIKATYYGMIAKLDHQLGRVLGALKEQGYYEDTHILAFADHGDFTGDYGLVEKTQNTFEDCLVHIPCIIRPAQGTPFQPRTSSSLVELNDLPQTVAELLHYELDYTQFGKSLTALFENEMELHEYVLSEGGRIQGEKQAMEGYTGKASIYWPRLEAQTRMPEHSKAFMVRSDQYKYVYRLFEKDEFYDLTADPWEEKNVVDDQRYRLEIAKMKDWLLKKLIETTDNVPMKTMLPGRTYGEE</sequence>
<dbReference type="GO" id="GO:0046872">
    <property type="term" value="F:metal ion binding"/>
    <property type="evidence" value="ECO:0007669"/>
    <property type="project" value="UniProtKB-KW"/>
</dbReference>
<keyword evidence="2 4" id="KW-0378">Hydrolase</keyword>
<gene>
    <name evidence="5" type="ORF">GKD88_04895</name>
    <name evidence="4" type="ORF">GKE08_06165</name>
</gene>
<dbReference type="EMBL" id="WKPJ01000006">
    <property type="protein sequence ID" value="MSA88906.1"/>
    <property type="molecule type" value="Genomic_DNA"/>
</dbReference>
<evidence type="ECO:0000313" key="4">
    <source>
        <dbReference type="EMBL" id="MSA88906.1"/>
    </source>
</evidence>
<evidence type="ECO:0000313" key="7">
    <source>
        <dbReference type="Proteomes" id="UP000480929"/>
    </source>
</evidence>
<feature type="domain" description="Sulfatase N-terminal" evidence="3">
    <location>
        <begin position="10"/>
        <end position="355"/>
    </location>
</feature>
<comment type="caution">
    <text evidence="4">The sequence shown here is derived from an EMBL/GenBank/DDBJ whole genome shotgun (WGS) entry which is preliminary data.</text>
</comment>
<dbReference type="CDD" id="cd16150">
    <property type="entry name" value="sulfatase_like"/>
    <property type="match status" value="1"/>
</dbReference>
<dbReference type="GO" id="GO:0016740">
    <property type="term" value="F:transferase activity"/>
    <property type="evidence" value="ECO:0007669"/>
    <property type="project" value="UniProtKB-KW"/>
</dbReference>
<evidence type="ECO:0000259" key="3">
    <source>
        <dbReference type="Pfam" id="PF00884"/>
    </source>
</evidence>
<dbReference type="SUPFAM" id="SSF53649">
    <property type="entry name" value="Alkaline phosphatase-like"/>
    <property type="match status" value="1"/>
</dbReference>
<dbReference type="Gene3D" id="3.40.720.10">
    <property type="entry name" value="Alkaline Phosphatase, subunit A"/>
    <property type="match status" value="1"/>
</dbReference>
<keyword evidence="4" id="KW-0808">Transferase</keyword>
<evidence type="ECO:0000256" key="1">
    <source>
        <dbReference type="ARBA" id="ARBA00022723"/>
    </source>
</evidence>